<dbReference type="AlphaFoldDB" id="A0A250DDJ3"/>
<evidence type="ECO:0000259" key="1">
    <source>
        <dbReference type="Pfam" id="PF01965"/>
    </source>
</evidence>
<evidence type="ECO:0000313" key="2">
    <source>
        <dbReference type="EMBL" id="ATA52420.1"/>
    </source>
</evidence>
<protein>
    <submittedName>
        <fullName evidence="2">AraC family transcriptional regulator</fullName>
    </submittedName>
</protein>
<organism evidence="2 3">
    <name type="scientific">Variovorax boronicumulans</name>
    <dbReference type="NCBI Taxonomy" id="436515"/>
    <lineage>
        <taxon>Bacteria</taxon>
        <taxon>Pseudomonadati</taxon>
        <taxon>Pseudomonadota</taxon>
        <taxon>Betaproteobacteria</taxon>
        <taxon>Burkholderiales</taxon>
        <taxon>Comamonadaceae</taxon>
        <taxon>Variovorax</taxon>
    </lineage>
</organism>
<evidence type="ECO:0000313" key="3">
    <source>
        <dbReference type="Proteomes" id="UP000217154"/>
    </source>
</evidence>
<dbReference type="Pfam" id="PF01965">
    <property type="entry name" value="DJ-1_PfpI"/>
    <property type="match status" value="1"/>
</dbReference>
<proteinExistence type="predicted"/>
<dbReference type="InterPro" id="IPR029062">
    <property type="entry name" value="Class_I_gatase-like"/>
</dbReference>
<reference evidence="2 3" key="1">
    <citation type="submission" date="2017-09" db="EMBL/GenBank/DDBJ databases">
        <title>The diverse metabolic capabilities of V. boronicumulans make it an excellent choice for continued studies on novel biodegradation.</title>
        <authorList>
            <person name="Sun S."/>
        </authorList>
    </citation>
    <scope>NUCLEOTIDE SEQUENCE [LARGE SCALE GENOMIC DNA]</scope>
    <source>
        <strain evidence="2 3">J1</strain>
    </source>
</reference>
<dbReference type="GO" id="GO:0006355">
    <property type="term" value="P:regulation of DNA-templated transcription"/>
    <property type="evidence" value="ECO:0007669"/>
    <property type="project" value="TreeGrafter"/>
</dbReference>
<dbReference type="Gene3D" id="3.40.50.880">
    <property type="match status" value="1"/>
</dbReference>
<dbReference type="PANTHER" id="PTHR43130">
    <property type="entry name" value="ARAC-FAMILY TRANSCRIPTIONAL REGULATOR"/>
    <property type="match status" value="1"/>
</dbReference>
<dbReference type="KEGG" id="vbo:CKY39_03705"/>
<dbReference type="EMBL" id="CP023284">
    <property type="protein sequence ID" value="ATA52420.1"/>
    <property type="molecule type" value="Genomic_DNA"/>
</dbReference>
<accession>A0A250DDJ3</accession>
<dbReference type="InterPro" id="IPR002818">
    <property type="entry name" value="DJ-1/PfpI"/>
</dbReference>
<dbReference type="PANTHER" id="PTHR43130:SF2">
    <property type="entry name" value="DJ-1_PFPI DOMAIN-CONTAINING PROTEIN"/>
    <property type="match status" value="1"/>
</dbReference>
<dbReference type="InterPro" id="IPR052158">
    <property type="entry name" value="INH-QAR"/>
</dbReference>
<gene>
    <name evidence="2" type="ORF">CKY39_03705</name>
</gene>
<name>A0A250DDJ3_9BURK</name>
<sequence>MHIAILTFDGFNELDSLVALGVLNRVKKPGWRVTLASPSATVTSMNGVTVHATEPLEAACEAGAVIVGSGIRTREIAADAGLMGVLRGLDPSRQLIGAQCSGTLLLAKLGLLGTVPACTDLTTKPWVQEAGVEVLNQPFFAQGNVATAGGCFSAPYLAAWLIARTEGLEAAKSALHYVAPVGEKEDYVARAMRNIEPYLPATADALCAQGH</sequence>
<dbReference type="Proteomes" id="UP000217154">
    <property type="component" value="Chromosome"/>
</dbReference>
<feature type="domain" description="DJ-1/PfpI" evidence="1">
    <location>
        <begin position="2"/>
        <end position="161"/>
    </location>
</feature>
<dbReference type="RefSeq" id="WP_095743498.1">
    <property type="nucleotide sequence ID" value="NZ_CP023284.1"/>
</dbReference>
<dbReference type="SUPFAM" id="SSF52317">
    <property type="entry name" value="Class I glutamine amidotransferase-like"/>
    <property type="match status" value="1"/>
</dbReference>